<evidence type="ECO:0000313" key="3">
    <source>
        <dbReference type="Proteomes" id="UP000664882"/>
    </source>
</evidence>
<organism evidence="2 3">
    <name type="scientific">Oceanisphaera pacifica</name>
    <dbReference type="NCBI Taxonomy" id="2818389"/>
    <lineage>
        <taxon>Bacteria</taxon>
        <taxon>Pseudomonadati</taxon>
        <taxon>Pseudomonadota</taxon>
        <taxon>Gammaproteobacteria</taxon>
        <taxon>Aeromonadales</taxon>
        <taxon>Aeromonadaceae</taxon>
        <taxon>Oceanisphaera</taxon>
    </lineage>
</organism>
<feature type="transmembrane region" description="Helical" evidence="1">
    <location>
        <begin position="71"/>
        <end position="91"/>
    </location>
</feature>
<name>A0ABS3NFP1_9GAMM</name>
<proteinExistence type="predicted"/>
<evidence type="ECO:0000256" key="1">
    <source>
        <dbReference type="SAM" id="Phobius"/>
    </source>
</evidence>
<dbReference type="InterPro" id="IPR025187">
    <property type="entry name" value="DUF4112"/>
</dbReference>
<dbReference type="PANTHER" id="PTHR35519">
    <property type="entry name" value="MEMBRANE PROTEINS"/>
    <property type="match status" value="1"/>
</dbReference>
<gene>
    <name evidence="2" type="ORF">J3U76_05590</name>
</gene>
<accession>A0ABS3NFP1</accession>
<sequence>MLRNAAVKRRIERLAWLLDAGIRLPGGFRIGLDGIIGLIPGIGDLVGAVLSSYIVVEAARLKVPLRIRARMVLNILIELVVGVLPIAGDLFDFAFKANLRNVGLLNAYLSKGE</sequence>
<evidence type="ECO:0000313" key="2">
    <source>
        <dbReference type="EMBL" id="MBO1519106.1"/>
    </source>
</evidence>
<dbReference type="EMBL" id="JAGDFX010000005">
    <property type="protein sequence ID" value="MBO1519106.1"/>
    <property type="molecule type" value="Genomic_DNA"/>
</dbReference>
<keyword evidence="1" id="KW-0472">Membrane</keyword>
<comment type="caution">
    <text evidence="2">The sequence shown here is derived from an EMBL/GenBank/DDBJ whole genome shotgun (WGS) entry which is preliminary data.</text>
</comment>
<keyword evidence="3" id="KW-1185">Reference proteome</keyword>
<reference evidence="2 3" key="1">
    <citation type="submission" date="2021-03" db="EMBL/GenBank/DDBJ databases">
        <title>Oceanisphaera sp. nov., isolated from the intestine.</title>
        <authorList>
            <person name="Zhao L.-H."/>
            <person name="Shi L.-F."/>
        </authorList>
    </citation>
    <scope>NUCLEOTIDE SEQUENCE [LARGE SCALE GENOMIC DNA]</scope>
    <source>
        <strain evidence="2 3">DM8</strain>
    </source>
</reference>
<dbReference type="Pfam" id="PF13430">
    <property type="entry name" value="DUF4112"/>
    <property type="match status" value="1"/>
</dbReference>
<feature type="transmembrane region" description="Helical" evidence="1">
    <location>
        <begin position="35"/>
        <end position="59"/>
    </location>
</feature>
<keyword evidence="1" id="KW-1133">Transmembrane helix</keyword>
<dbReference type="PANTHER" id="PTHR35519:SF2">
    <property type="entry name" value="PH DOMAIN PROTEIN"/>
    <property type="match status" value="1"/>
</dbReference>
<dbReference type="Proteomes" id="UP000664882">
    <property type="component" value="Unassembled WGS sequence"/>
</dbReference>
<protein>
    <submittedName>
        <fullName evidence="2">DUF4112 domain-containing protein</fullName>
    </submittedName>
</protein>
<keyword evidence="1" id="KW-0812">Transmembrane</keyword>